<keyword evidence="2" id="KW-1185">Reference proteome</keyword>
<evidence type="ECO:0000313" key="1">
    <source>
        <dbReference type="EMBL" id="OBZ81614.1"/>
    </source>
</evidence>
<dbReference type="OrthoDB" id="2288352at2759"/>
<dbReference type="EMBL" id="LUGH01001124">
    <property type="protein sequence ID" value="OBZ81614.1"/>
    <property type="molecule type" value="Genomic_DNA"/>
</dbReference>
<name>A0A1C7N2N2_9FUNG</name>
<organism evidence="1 2">
    <name type="scientific">Choanephora cucurbitarum</name>
    <dbReference type="NCBI Taxonomy" id="101091"/>
    <lineage>
        <taxon>Eukaryota</taxon>
        <taxon>Fungi</taxon>
        <taxon>Fungi incertae sedis</taxon>
        <taxon>Mucoromycota</taxon>
        <taxon>Mucoromycotina</taxon>
        <taxon>Mucoromycetes</taxon>
        <taxon>Mucorales</taxon>
        <taxon>Mucorineae</taxon>
        <taxon>Choanephoraceae</taxon>
        <taxon>Choanephoroideae</taxon>
        <taxon>Choanephora</taxon>
    </lineage>
</organism>
<dbReference type="InParanoid" id="A0A1C7N2N2"/>
<reference evidence="1 2" key="1">
    <citation type="submission" date="2016-03" db="EMBL/GenBank/DDBJ databases">
        <title>Choanephora cucurbitarum.</title>
        <authorList>
            <person name="Min B."/>
            <person name="Park H."/>
            <person name="Park J.-H."/>
            <person name="Shin H.-D."/>
            <person name="Choi I.-G."/>
        </authorList>
    </citation>
    <scope>NUCLEOTIDE SEQUENCE [LARGE SCALE GENOMIC DNA]</scope>
    <source>
        <strain evidence="1 2">KUS-F28377</strain>
    </source>
</reference>
<proteinExistence type="predicted"/>
<protein>
    <submittedName>
        <fullName evidence="1">Uncharacterized protein</fullName>
    </submittedName>
</protein>
<evidence type="ECO:0000313" key="2">
    <source>
        <dbReference type="Proteomes" id="UP000093000"/>
    </source>
</evidence>
<accession>A0A1C7N2N2</accession>
<dbReference type="AlphaFoldDB" id="A0A1C7N2N2"/>
<dbReference type="Proteomes" id="UP000093000">
    <property type="component" value="Unassembled WGS sequence"/>
</dbReference>
<gene>
    <name evidence="1" type="ORF">A0J61_10340</name>
</gene>
<comment type="caution">
    <text evidence="1">The sequence shown here is derived from an EMBL/GenBank/DDBJ whole genome shotgun (WGS) entry which is preliminary data.</text>
</comment>
<sequence length="247" mass="28000">MHKFLMQVHSEEIVAALTPSLSTSFANEIHRRLFGSSSQDKNTDNEEYLAACTSFNADDYVALLGKQGMSVGNERLPPSTLMSQKYDETFIDERMCFGLTASTSVSPSILIFKEINLMGNKYKSAASSTVNKRGSFALVRCSVGGRSMFRCCQIQFFFRHEVDVYDDFDDKFINMHTFAYVKWFKTSNIAFDKFQEHNFMQVVQNTFEPESVDSILPITNLFAPAAVVTNHLQNIDVVVHLPQRLIP</sequence>